<organism evidence="2 3">
    <name type="scientific">Kineococcus xinjiangensis</name>
    <dbReference type="NCBI Taxonomy" id="512762"/>
    <lineage>
        <taxon>Bacteria</taxon>
        <taxon>Bacillati</taxon>
        <taxon>Actinomycetota</taxon>
        <taxon>Actinomycetes</taxon>
        <taxon>Kineosporiales</taxon>
        <taxon>Kineosporiaceae</taxon>
        <taxon>Kineococcus</taxon>
    </lineage>
</organism>
<dbReference type="AlphaFoldDB" id="A0A2S6IDI4"/>
<proteinExistence type="predicted"/>
<evidence type="ECO:0000259" key="1">
    <source>
        <dbReference type="SMART" id="SM00909"/>
    </source>
</evidence>
<dbReference type="Pfam" id="PF10646">
    <property type="entry name" value="Germane"/>
    <property type="match status" value="1"/>
</dbReference>
<dbReference type="InterPro" id="IPR017868">
    <property type="entry name" value="Filamin/ABP280_repeat-like"/>
</dbReference>
<evidence type="ECO:0000313" key="2">
    <source>
        <dbReference type="EMBL" id="PPK92257.1"/>
    </source>
</evidence>
<dbReference type="InterPro" id="IPR018911">
    <property type="entry name" value="Gmad2_Ig-like_dom"/>
</dbReference>
<gene>
    <name evidence="2" type="ORF">CLV92_1153</name>
</gene>
<evidence type="ECO:0000313" key="3">
    <source>
        <dbReference type="Proteomes" id="UP000239485"/>
    </source>
</evidence>
<feature type="domain" description="GerMN" evidence="1">
    <location>
        <begin position="42"/>
        <end position="131"/>
    </location>
</feature>
<dbReference type="Proteomes" id="UP000239485">
    <property type="component" value="Unassembled WGS sequence"/>
</dbReference>
<dbReference type="Pfam" id="PF10648">
    <property type="entry name" value="Gmad2"/>
    <property type="match status" value="1"/>
</dbReference>
<comment type="caution">
    <text evidence="2">The sequence shown here is derived from an EMBL/GenBank/DDBJ whole genome shotgun (WGS) entry which is preliminary data.</text>
</comment>
<dbReference type="SMART" id="SM00909">
    <property type="entry name" value="Germane"/>
    <property type="match status" value="1"/>
</dbReference>
<keyword evidence="3" id="KW-1185">Reference proteome</keyword>
<dbReference type="PROSITE" id="PS50194">
    <property type="entry name" value="FILAMIN_REPEAT"/>
    <property type="match status" value="1"/>
</dbReference>
<reference evidence="2 3" key="1">
    <citation type="submission" date="2018-02" db="EMBL/GenBank/DDBJ databases">
        <title>Genomic Encyclopedia of Archaeal and Bacterial Type Strains, Phase II (KMG-II): from individual species to whole genera.</title>
        <authorList>
            <person name="Goeker M."/>
        </authorList>
    </citation>
    <scope>NUCLEOTIDE SEQUENCE [LARGE SCALE GENOMIC DNA]</scope>
    <source>
        <strain evidence="2 3">DSM 22857</strain>
    </source>
</reference>
<protein>
    <submittedName>
        <fullName evidence="2">Sporulation and spore germination protein</fullName>
    </submittedName>
</protein>
<name>A0A2S6IDI4_9ACTN</name>
<accession>A0A2S6IDI4</accession>
<sequence>MAGAVALPSGSATVPVYWQAGESVPAWLFREFVAADGEGDDADRALAALLGGFPSDFDYQNAWYAGTGPSNVSRVGDRLVVDLPAGVAPGSKDAADAAWAVQQLVHTVTAAAGEDLPVEIREAGEARPVLFGHAVPETVSRAPQVDVQAPAWITSTNTATPRQVVVEGVGSAPEGMLLYRVTDWAGHDVARGSVQAGANGVFAEFSVTIPLPAGEYEIEVGRPDAFDGEAGPGSPFDTKVVAIR</sequence>
<dbReference type="EMBL" id="PTJD01000015">
    <property type="protein sequence ID" value="PPK92257.1"/>
    <property type="molecule type" value="Genomic_DNA"/>
</dbReference>
<dbReference type="InterPro" id="IPR019606">
    <property type="entry name" value="GerMN"/>
</dbReference>